<dbReference type="SMART" id="SM00448">
    <property type="entry name" value="REC"/>
    <property type="match status" value="1"/>
</dbReference>
<dbReference type="Pfam" id="PF00072">
    <property type="entry name" value="Response_reg"/>
    <property type="match status" value="1"/>
</dbReference>
<keyword evidence="6" id="KW-0238">DNA-binding</keyword>
<dbReference type="InterPro" id="IPR018060">
    <property type="entry name" value="HTH_AraC"/>
</dbReference>
<evidence type="ECO:0000313" key="11">
    <source>
        <dbReference type="EMBL" id="UQZ85418.1"/>
    </source>
</evidence>
<keyword evidence="4" id="KW-0902">Two-component regulatory system</keyword>
<keyword evidence="12" id="KW-1185">Reference proteome</keyword>
<evidence type="ECO:0000259" key="9">
    <source>
        <dbReference type="PROSITE" id="PS01124"/>
    </source>
</evidence>
<keyword evidence="3 8" id="KW-0597">Phosphoprotein</keyword>
<dbReference type="InterPro" id="IPR011006">
    <property type="entry name" value="CheY-like_superfamily"/>
</dbReference>
<proteinExistence type="predicted"/>
<evidence type="ECO:0000256" key="2">
    <source>
        <dbReference type="ARBA" id="ARBA00022490"/>
    </source>
</evidence>
<dbReference type="PROSITE" id="PS50110">
    <property type="entry name" value="RESPONSE_REGULATORY"/>
    <property type="match status" value="1"/>
</dbReference>
<dbReference type="InterPro" id="IPR009057">
    <property type="entry name" value="Homeodomain-like_sf"/>
</dbReference>
<sequence>MKVLIVDDETHVRSTIRMLADWNALQVDDILEADNGAEAVRLIMAEQPQVVLTDIMMPLRNGLELMEWMDSHAPTCKKIVISGYSDFEYVRQTMKYGGTDYLLKPIVPSQLQEAMQRAVDAWREEERKRRQDHTYSQEAEALKDLRRDKLLSNLMVEPGGYAGDVAALPELYPALRRASACRAAVLRFEFMERNIRERYGSDKGALVFALIGICNDTLHAARMGTAFRNLNSKHEIGMLLWESLEQTEAVVSGISREIARRLQTCFDIGIGLALPFPDGLQEAYSQARKALLQRNLLDRRTRLHTFRREAEMRLGTLRFGEFEEKISLALKSGRSGQLAGALQEWFNELNRMETISLQQLELWQNEFNVLMVRWTEAFFQEGESGPELPPESIQFRSIPIDDEGTFSLVLFQERVSNHLHALLETFLIMKAQSGHTMHDIAKYIQANYQKNITLQDISAQFHLNREYISRKFKMELKENVIDYLNRVRIDKAKMLLLNPHVKIAEAARQVGYQDEKYFSRVFKKWEGLSPKEFRSRLE</sequence>
<feature type="domain" description="HTH araC/xylS-type" evidence="9">
    <location>
        <begin position="438"/>
        <end position="536"/>
    </location>
</feature>
<evidence type="ECO:0000256" key="8">
    <source>
        <dbReference type="PROSITE-ProRule" id="PRU00169"/>
    </source>
</evidence>
<dbReference type="CDD" id="cd17536">
    <property type="entry name" value="REC_YesN-like"/>
    <property type="match status" value="1"/>
</dbReference>
<dbReference type="SUPFAM" id="SSF52172">
    <property type="entry name" value="CheY-like"/>
    <property type="match status" value="1"/>
</dbReference>
<dbReference type="Gene3D" id="1.10.10.60">
    <property type="entry name" value="Homeodomain-like"/>
    <property type="match status" value="2"/>
</dbReference>
<dbReference type="PANTHER" id="PTHR42713:SF3">
    <property type="entry name" value="TRANSCRIPTIONAL REGULATORY PROTEIN HPTR"/>
    <property type="match status" value="1"/>
</dbReference>
<evidence type="ECO:0000256" key="4">
    <source>
        <dbReference type="ARBA" id="ARBA00023012"/>
    </source>
</evidence>
<gene>
    <name evidence="11" type="ORF">SK3146_04707</name>
</gene>
<dbReference type="Gene3D" id="3.40.50.2300">
    <property type="match status" value="1"/>
</dbReference>
<dbReference type="InterPro" id="IPR051552">
    <property type="entry name" value="HptR"/>
</dbReference>
<accession>A0ABY4RTN0</accession>
<evidence type="ECO:0000256" key="7">
    <source>
        <dbReference type="ARBA" id="ARBA00023163"/>
    </source>
</evidence>
<dbReference type="EMBL" id="CP027059">
    <property type="protein sequence ID" value="UQZ85418.1"/>
    <property type="molecule type" value="Genomic_DNA"/>
</dbReference>
<reference evidence="11" key="1">
    <citation type="submission" date="2018-02" db="EMBL/GenBank/DDBJ databases">
        <authorList>
            <person name="Kim S.-K."/>
            <person name="Jung H.-I."/>
            <person name="Lee S.-W."/>
        </authorList>
    </citation>
    <scope>NUCLEOTIDE SEQUENCE</scope>
    <source>
        <strain evidence="11">SK3146</strain>
    </source>
</reference>
<dbReference type="PRINTS" id="PR00032">
    <property type="entry name" value="HTHARAC"/>
</dbReference>
<feature type="domain" description="Response regulatory" evidence="10">
    <location>
        <begin position="2"/>
        <end position="119"/>
    </location>
</feature>
<dbReference type="RefSeq" id="WP_249861051.1">
    <property type="nucleotide sequence ID" value="NZ_CP027059.1"/>
</dbReference>
<feature type="modified residue" description="4-aspartylphosphate" evidence="8">
    <location>
        <position position="54"/>
    </location>
</feature>
<dbReference type="PROSITE" id="PS00041">
    <property type="entry name" value="HTH_ARAC_FAMILY_1"/>
    <property type="match status" value="1"/>
</dbReference>
<dbReference type="InterPro" id="IPR018062">
    <property type="entry name" value="HTH_AraC-typ_CS"/>
</dbReference>
<keyword evidence="5" id="KW-0805">Transcription regulation</keyword>
<evidence type="ECO:0000256" key="3">
    <source>
        <dbReference type="ARBA" id="ARBA00022553"/>
    </source>
</evidence>
<dbReference type="Pfam" id="PF12833">
    <property type="entry name" value="HTH_18"/>
    <property type="match status" value="1"/>
</dbReference>
<evidence type="ECO:0000313" key="12">
    <source>
        <dbReference type="Proteomes" id="UP001057134"/>
    </source>
</evidence>
<dbReference type="PANTHER" id="PTHR42713">
    <property type="entry name" value="HISTIDINE KINASE-RELATED"/>
    <property type="match status" value="1"/>
</dbReference>
<comment type="subcellular location">
    <subcellularLocation>
        <location evidence="1">Cytoplasm</location>
    </subcellularLocation>
</comment>
<dbReference type="InterPro" id="IPR001789">
    <property type="entry name" value="Sig_transdc_resp-reg_receiver"/>
</dbReference>
<dbReference type="PROSITE" id="PS01124">
    <property type="entry name" value="HTH_ARAC_FAMILY_2"/>
    <property type="match status" value="1"/>
</dbReference>
<dbReference type="SMART" id="SM00342">
    <property type="entry name" value="HTH_ARAC"/>
    <property type="match status" value="1"/>
</dbReference>
<dbReference type="Proteomes" id="UP001057134">
    <property type="component" value="Chromosome"/>
</dbReference>
<evidence type="ECO:0000259" key="10">
    <source>
        <dbReference type="PROSITE" id="PS50110"/>
    </source>
</evidence>
<keyword evidence="2" id="KW-0963">Cytoplasm</keyword>
<dbReference type="InterPro" id="IPR020449">
    <property type="entry name" value="Tscrpt_reg_AraC-type_HTH"/>
</dbReference>
<name>A0ABY4RTN0_9BACL</name>
<evidence type="ECO:0000256" key="1">
    <source>
        <dbReference type="ARBA" id="ARBA00004496"/>
    </source>
</evidence>
<evidence type="ECO:0000256" key="5">
    <source>
        <dbReference type="ARBA" id="ARBA00023015"/>
    </source>
</evidence>
<organism evidence="11 12">
    <name type="scientific">Paenibacillus konkukensis</name>
    <dbReference type="NCBI Taxonomy" id="2020716"/>
    <lineage>
        <taxon>Bacteria</taxon>
        <taxon>Bacillati</taxon>
        <taxon>Bacillota</taxon>
        <taxon>Bacilli</taxon>
        <taxon>Bacillales</taxon>
        <taxon>Paenibacillaceae</taxon>
        <taxon>Paenibacillus</taxon>
    </lineage>
</organism>
<protein>
    <submittedName>
        <fullName evidence="11">Response regulatory protein</fullName>
    </submittedName>
</protein>
<reference evidence="11" key="2">
    <citation type="journal article" date="2021" name="J Anim Sci Technol">
        <title>Complete genome sequence of Paenibacillus konkukensis sp. nov. SK3146 as a potential probiotic strain.</title>
        <authorList>
            <person name="Jung H.I."/>
            <person name="Park S."/>
            <person name="Niu K.M."/>
            <person name="Lee S.W."/>
            <person name="Kothari D."/>
            <person name="Yi K.J."/>
            <person name="Kim S.K."/>
        </authorList>
    </citation>
    <scope>NUCLEOTIDE SEQUENCE</scope>
    <source>
        <strain evidence="11">SK3146</strain>
    </source>
</reference>
<dbReference type="SUPFAM" id="SSF46689">
    <property type="entry name" value="Homeodomain-like"/>
    <property type="match status" value="2"/>
</dbReference>
<keyword evidence="7" id="KW-0804">Transcription</keyword>
<evidence type="ECO:0000256" key="6">
    <source>
        <dbReference type="ARBA" id="ARBA00023125"/>
    </source>
</evidence>